<evidence type="ECO:0000256" key="1">
    <source>
        <dbReference type="SAM" id="SignalP"/>
    </source>
</evidence>
<keyword evidence="3" id="KW-1185">Reference proteome</keyword>
<protein>
    <submittedName>
        <fullName evidence="2">Uncharacterized protein</fullName>
    </submittedName>
</protein>
<dbReference type="AlphaFoldDB" id="A0A1H3M6Z5"/>
<accession>A0A1H3M6Z5</accession>
<sequence>MGRSGVSFLLALLLTAFTAPAQQPEAALVPFARANVVLVQTTAPSDSVLQILQHYLTERGFLLDTVDAGQGLLTTTVAVPARTLAQQMKIRACQTPAGWRLTALYTIEGPLSSATGFPAQHLGLESAPNKTAFRALEDVARALPRSTLRYSRAKVRFGALTKLEDALKMPW</sequence>
<reference evidence="3" key="1">
    <citation type="submission" date="2016-10" db="EMBL/GenBank/DDBJ databases">
        <authorList>
            <person name="Varghese N."/>
            <person name="Submissions S."/>
        </authorList>
    </citation>
    <scope>NUCLEOTIDE SEQUENCE [LARGE SCALE GENOMIC DNA]</scope>
    <source>
        <strain evidence="3">CGMCC 1.8975</strain>
    </source>
</reference>
<keyword evidence="1" id="KW-0732">Signal</keyword>
<evidence type="ECO:0000313" key="2">
    <source>
        <dbReference type="EMBL" id="SDY72028.1"/>
    </source>
</evidence>
<dbReference type="Proteomes" id="UP000199249">
    <property type="component" value="Unassembled WGS sequence"/>
</dbReference>
<name>A0A1H3M6Z5_9BACT</name>
<dbReference type="STRING" id="651662.SAMN04488069_11263"/>
<evidence type="ECO:0000313" key="3">
    <source>
        <dbReference type="Proteomes" id="UP000199249"/>
    </source>
</evidence>
<organism evidence="2 3">
    <name type="scientific">Hymenobacter psychrophilus</name>
    <dbReference type="NCBI Taxonomy" id="651662"/>
    <lineage>
        <taxon>Bacteria</taxon>
        <taxon>Pseudomonadati</taxon>
        <taxon>Bacteroidota</taxon>
        <taxon>Cytophagia</taxon>
        <taxon>Cytophagales</taxon>
        <taxon>Hymenobacteraceae</taxon>
        <taxon>Hymenobacter</taxon>
    </lineage>
</organism>
<feature type="chain" id="PRO_5011552967" evidence="1">
    <location>
        <begin position="22"/>
        <end position="171"/>
    </location>
</feature>
<dbReference type="EMBL" id="FNOV01000012">
    <property type="protein sequence ID" value="SDY72028.1"/>
    <property type="molecule type" value="Genomic_DNA"/>
</dbReference>
<proteinExistence type="predicted"/>
<feature type="signal peptide" evidence="1">
    <location>
        <begin position="1"/>
        <end position="21"/>
    </location>
</feature>
<gene>
    <name evidence="2" type="ORF">SAMN04488069_11263</name>
</gene>